<dbReference type="Gene3D" id="3.10.350.10">
    <property type="entry name" value="LysM domain"/>
    <property type="match status" value="1"/>
</dbReference>
<feature type="region of interest" description="Disordered" evidence="1">
    <location>
        <begin position="70"/>
        <end position="100"/>
    </location>
</feature>
<feature type="domain" description="LysM" evidence="2">
    <location>
        <begin position="129"/>
        <end position="160"/>
    </location>
</feature>
<dbReference type="InterPro" id="IPR045030">
    <property type="entry name" value="LYSM1-4"/>
</dbReference>
<proteinExistence type="predicted"/>
<reference evidence="3" key="1">
    <citation type="submission" date="2021-03" db="EMBL/GenBank/DDBJ databases">
        <title>Revisited historic fungal species revealed as producer of novel bioactive compounds through whole genome sequencing and comparative genomics.</title>
        <authorList>
            <person name="Vignolle G.A."/>
            <person name="Hochenegger N."/>
            <person name="Mach R.L."/>
            <person name="Mach-Aigner A.R."/>
            <person name="Javad Rahimi M."/>
            <person name="Salim K.A."/>
            <person name="Chan C.M."/>
            <person name="Lim L.B.L."/>
            <person name="Cai F."/>
            <person name="Druzhinina I.S."/>
            <person name="U'Ren J.M."/>
            <person name="Derntl C."/>
        </authorList>
    </citation>
    <scope>NUCLEOTIDE SEQUENCE</scope>
    <source>
        <strain evidence="3">TUCIM 5799</strain>
    </source>
</reference>
<organism evidence="3 4">
    <name type="scientific">Neoarthrinium moseri</name>
    <dbReference type="NCBI Taxonomy" id="1658444"/>
    <lineage>
        <taxon>Eukaryota</taxon>
        <taxon>Fungi</taxon>
        <taxon>Dikarya</taxon>
        <taxon>Ascomycota</taxon>
        <taxon>Pezizomycotina</taxon>
        <taxon>Sordariomycetes</taxon>
        <taxon>Xylariomycetidae</taxon>
        <taxon>Amphisphaeriales</taxon>
        <taxon>Apiosporaceae</taxon>
        <taxon>Neoarthrinium</taxon>
    </lineage>
</organism>
<sequence>MRKETMEACCTCATLLSQVPRYRGEKPLPDDRPLECCPRVICGNCIHDNSRFSTYCPYCQISSTPSALPPGLKEPPSYHSIAESSKFPRAPPPYSASAPKCADPLDEKSVPLDEEPAEDVLHFLNHNHDTITSLSLRYGVPAAVLRRTNNITSDHLLLGRRTVIIPGEYYKGGISLSPRPVEGEDEELRKGKIRRFMVSCKVSEYDVAVLYLEQADYDLGAAAEAYIADEEWEASHPVGGSTRGKAVARGGGWGRSRGFLRRRGG</sequence>
<protein>
    <recommendedName>
        <fullName evidence="2">LysM domain-containing protein</fullName>
    </recommendedName>
</protein>
<evidence type="ECO:0000313" key="4">
    <source>
        <dbReference type="Proteomes" id="UP000829685"/>
    </source>
</evidence>
<dbReference type="OrthoDB" id="2107166at2759"/>
<dbReference type="EMBL" id="JAFIMR010000029">
    <property type="protein sequence ID" value="KAI1861599.1"/>
    <property type="molecule type" value="Genomic_DNA"/>
</dbReference>
<feature type="region of interest" description="Disordered" evidence="1">
    <location>
        <begin position="237"/>
        <end position="265"/>
    </location>
</feature>
<dbReference type="AlphaFoldDB" id="A0A9Q0AML5"/>
<keyword evidence="4" id="KW-1185">Reference proteome</keyword>
<evidence type="ECO:0000259" key="2">
    <source>
        <dbReference type="Pfam" id="PF01476"/>
    </source>
</evidence>
<dbReference type="PANTHER" id="PTHR20932:SF31">
    <property type="entry name" value="RING-TYPE DOMAIN-CONTAINING PROTEIN"/>
    <property type="match status" value="1"/>
</dbReference>
<gene>
    <name evidence="3" type="ORF">JX265_009566</name>
</gene>
<comment type="caution">
    <text evidence="3">The sequence shown here is derived from an EMBL/GenBank/DDBJ whole genome shotgun (WGS) entry which is preliminary data.</text>
</comment>
<evidence type="ECO:0000256" key="1">
    <source>
        <dbReference type="SAM" id="MobiDB-lite"/>
    </source>
</evidence>
<dbReference type="CDD" id="cd00118">
    <property type="entry name" value="LysM"/>
    <property type="match status" value="1"/>
</dbReference>
<dbReference type="InterPro" id="IPR018392">
    <property type="entry name" value="LysM"/>
</dbReference>
<dbReference type="Pfam" id="PF01476">
    <property type="entry name" value="LysM"/>
    <property type="match status" value="1"/>
</dbReference>
<evidence type="ECO:0000313" key="3">
    <source>
        <dbReference type="EMBL" id="KAI1861599.1"/>
    </source>
</evidence>
<dbReference type="PANTHER" id="PTHR20932">
    <property type="entry name" value="LYSM AND PUTATIVE PEPTIDOGLYCAN-BINDING DOMAIN-CONTAINING PROTEIN"/>
    <property type="match status" value="1"/>
</dbReference>
<dbReference type="InterPro" id="IPR036779">
    <property type="entry name" value="LysM_dom_sf"/>
</dbReference>
<name>A0A9Q0AML5_9PEZI</name>
<accession>A0A9Q0AML5</accession>
<dbReference type="Proteomes" id="UP000829685">
    <property type="component" value="Unassembled WGS sequence"/>
</dbReference>